<protein>
    <submittedName>
        <fullName evidence="3">Aminotransferase class V-fold PLP-dependent enzyme</fullName>
    </submittedName>
</protein>
<dbReference type="InterPro" id="IPR015422">
    <property type="entry name" value="PyrdxlP-dep_Trfase_small"/>
</dbReference>
<dbReference type="SUPFAM" id="SSF53383">
    <property type="entry name" value="PLP-dependent transferases"/>
    <property type="match status" value="1"/>
</dbReference>
<dbReference type="PANTHER" id="PTHR43586:SF8">
    <property type="entry name" value="CYSTEINE DESULFURASE 1, CHLOROPLASTIC"/>
    <property type="match status" value="1"/>
</dbReference>
<dbReference type="RefSeq" id="WP_301775032.1">
    <property type="nucleotide sequence ID" value="NZ_JAGGJB010000007.1"/>
</dbReference>
<dbReference type="Proteomes" id="UP001169492">
    <property type="component" value="Unassembled WGS sequence"/>
</dbReference>
<keyword evidence="3" id="KW-0032">Aminotransferase</keyword>
<keyword evidence="5" id="KW-1185">Reference proteome</keyword>
<keyword evidence="1" id="KW-0663">Pyridoxal phosphate</keyword>
<dbReference type="Gene3D" id="3.40.640.10">
    <property type="entry name" value="Type I PLP-dependent aspartate aminotransferase-like (Major domain)"/>
    <property type="match status" value="1"/>
</dbReference>
<comment type="caution">
    <text evidence="3">The sequence shown here is derived from an EMBL/GenBank/DDBJ whole genome shotgun (WGS) entry which is preliminary data.</text>
</comment>
<dbReference type="Gene3D" id="3.90.1150.10">
    <property type="entry name" value="Aspartate Aminotransferase, domain 1"/>
    <property type="match status" value="1"/>
</dbReference>
<sequence>MTYKKHYQYFLQQHPQTLHCSPHSHHYWPDVTRQAQLDYWEDSAKGADHKWDIIFGERIPAVQQHLARLLDHPAPEQFVFAQNTHELLYRVMTCFDPQQPLRILTTDGEFHSFSRQLRRLQERPNVEVVRIACEPYQSFPERWQAAVREDCYELVFTSQVFFNSGVVAPPIKDWLHMLSESTLVMVDGYHGCGALPTSLRSVADRVFYLAGSYKYLQAGEGCCFMTVPRNCELRPEYTGWFADFANLEKPQQGEVGYAGDGLRFAGATMDFTALYRLQAVLDWWQRDGINVAQVHAYVQQLQARFLQVIDELEHPLLNRGALLADRLDHHGHFLTFELDTPAQAAELAAVLRQAGIETDVRGRRLRFGFALYHDASDYEQLKKAFVVG</sequence>
<dbReference type="EMBL" id="JAGGJB010000007">
    <property type="protein sequence ID" value="MDN7125517.1"/>
    <property type="molecule type" value="Genomic_DNA"/>
</dbReference>
<evidence type="ECO:0000313" key="4">
    <source>
        <dbReference type="EMBL" id="MDN7130620.1"/>
    </source>
</evidence>
<proteinExistence type="predicted"/>
<accession>A0AAW7R192</accession>
<dbReference type="EMBL" id="JAGGJC010000006">
    <property type="protein sequence ID" value="MDN7130620.1"/>
    <property type="molecule type" value="Genomic_DNA"/>
</dbReference>
<dbReference type="PANTHER" id="PTHR43586">
    <property type="entry name" value="CYSTEINE DESULFURASE"/>
    <property type="match status" value="1"/>
</dbReference>
<evidence type="ECO:0000259" key="2">
    <source>
        <dbReference type="Pfam" id="PF00266"/>
    </source>
</evidence>
<evidence type="ECO:0000313" key="6">
    <source>
        <dbReference type="Proteomes" id="UP001169492"/>
    </source>
</evidence>
<dbReference type="AlphaFoldDB" id="A0AAW7R192"/>
<dbReference type="GO" id="GO:0008483">
    <property type="term" value="F:transaminase activity"/>
    <property type="evidence" value="ECO:0007669"/>
    <property type="project" value="UniProtKB-KW"/>
</dbReference>
<keyword evidence="3" id="KW-0808">Transferase</keyword>
<dbReference type="InterPro" id="IPR015421">
    <property type="entry name" value="PyrdxlP-dep_Trfase_major"/>
</dbReference>
<feature type="domain" description="Aminotransferase class V" evidence="2">
    <location>
        <begin position="47"/>
        <end position="359"/>
    </location>
</feature>
<reference evidence="5 6" key="1">
    <citation type="submission" date="2021-03" db="EMBL/GenBank/DDBJ databases">
        <title>Pseudidiomarina terrestris, a new bacterium isolated from saline soil.</title>
        <authorList>
            <person name="Galisteo C."/>
            <person name="De La Haba R."/>
            <person name="Sanchez-Porro C."/>
            <person name="Ventosa A."/>
        </authorList>
    </citation>
    <scope>NUCLEOTIDE SEQUENCE [LARGE SCALE GENOMIC DNA]</scope>
    <source>
        <strain evidence="3 6">1APP75-32.1</strain>
        <strain evidence="5">1APR75-15</strain>
        <strain evidence="4">1ASR75-15</strain>
    </source>
</reference>
<dbReference type="InterPro" id="IPR000192">
    <property type="entry name" value="Aminotrans_V_dom"/>
</dbReference>
<evidence type="ECO:0000313" key="5">
    <source>
        <dbReference type="Proteomes" id="UP001169491"/>
    </source>
</evidence>
<dbReference type="Proteomes" id="UP001169491">
    <property type="component" value="Unassembled WGS sequence"/>
</dbReference>
<dbReference type="Pfam" id="PF00266">
    <property type="entry name" value="Aminotran_5"/>
    <property type="match status" value="1"/>
</dbReference>
<organism evidence="3 6">
    <name type="scientific">Pseudidiomarina terrestris</name>
    <dbReference type="NCBI Taxonomy" id="2820060"/>
    <lineage>
        <taxon>Bacteria</taxon>
        <taxon>Pseudomonadati</taxon>
        <taxon>Pseudomonadota</taxon>
        <taxon>Gammaproteobacteria</taxon>
        <taxon>Alteromonadales</taxon>
        <taxon>Idiomarinaceae</taxon>
        <taxon>Pseudidiomarina</taxon>
    </lineage>
</organism>
<dbReference type="InterPro" id="IPR015424">
    <property type="entry name" value="PyrdxlP-dep_Trfase"/>
</dbReference>
<evidence type="ECO:0000256" key="1">
    <source>
        <dbReference type="ARBA" id="ARBA00022898"/>
    </source>
</evidence>
<evidence type="ECO:0000313" key="3">
    <source>
        <dbReference type="EMBL" id="MDN7125517.1"/>
    </source>
</evidence>
<gene>
    <name evidence="3" type="ORF">J6I90_11555</name>
    <name evidence="4" type="ORF">J6I92_12125</name>
</gene>
<name>A0AAW7R192_9GAMM</name>